<dbReference type="Proteomes" id="UP000283087">
    <property type="component" value="Unassembled WGS sequence"/>
</dbReference>
<protein>
    <submittedName>
        <fullName evidence="2">STAS domain-containing protein</fullName>
    </submittedName>
</protein>
<dbReference type="CDD" id="cd07043">
    <property type="entry name" value="STAS_anti-anti-sigma_factors"/>
    <property type="match status" value="1"/>
</dbReference>
<organism evidence="2 3">
    <name type="scientific">Amphritea opalescens</name>
    <dbReference type="NCBI Taxonomy" id="2490544"/>
    <lineage>
        <taxon>Bacteria</taxon>
        <taxon>Pseudomonadati</taxon>
        <taxon>Pseudomonadota</taxon>
        <taxon>Gammaproteobacteria</taxon>
        <taxon>Oceanospirillales</taxon>
        <taxon>Oceanospirillaceae</taxon>
        <taxon>Amphritea</taxon>
    </lineage>
</organism>
<dbReference type="InterPro" id="IPR036513">
    <property type="entry name" value="STAS_dom_sf"/>
</dbReference>
<sequence length="98" mass="10567">MAAQVEMTADTILLKGDLLFSTIISVREALEKAFEQAGQAVVVDFAGVQRVDSSAVSLWLCLERKSRALQRPLKALNIPAELSAIVRLVGLESTSLTP</sequence>
<feature type="domain" description="STAS" evidence="1">
    <location>
        <begin position="12"/>
        <end position="98"/>
    </location>
</feature>
<evidence type="ECO:0000313" key="2">
    <source>
        <dbReference type="EMBL" id="RTE65928.1"/>
    </source>
</evidence>
<gene>
    <name evidence="2" type="ORF">EH243_09595</name>
</gene>
<dbReference type="AlphaFoldDB" id="A0A430KR33"/>
<dbReference type="OrthoDB" id="6089296at2"/>
<dbReference type="InterPro" id="IPR002645">
    <property type="entry name" value="STAS_dom"/>
</dbReference>
<dbReference type="PROSITE" id="PS50801">
    <property type="entry name" value="STAS"/>
    <property type="match status" value="1"/>
</dbReference>
<dbReference type="Gene3D" id="3.30.750.24">
    <property type="entry name" value="STAS domain"/>
    <property type="match status" value="1"/>
</dbReference>
<keyword evidence="3" id="KW-1185">Reference proteome</keyword>
<name>A0A430KR33_9GAMM</name>
<dbReference type="EMBL" id="RQXW01000007">
    <property type="protein sequence ID" value="RTE65928.1"/>
    <property type="molecule type" value="Genomic_DNA"/>
</dbReference>
<dbReference type="SUPFAM" id="SSF52091">
    <property type="entry name" value="SpoIIaa-like"/>
    <property type="match status" value="1"/>
</dbReference>
<dbReference type="InterPro" id="IPR058548">
    <property type="entry name" value="MlaB-like_STAS"/>
</dbReference>
<proteinExistence type="predicted"/>
<evidence type="ECO:0000313" key="3">
    <source>
        <dbReference type="Proteomes" id="UP000283087"/>
    </source>
</evidence>
<dbReference type="Pfam" id="PF13466">
    <property type="entry name" value="STAS_2"/>
    <property type="match status" value="1"/>
</dbReference>
<reference evidence="2 3" key="1">
    <citation type="submission" date="2018-11" db="EMBL/GenBank/DDBJ databases">
        <title>The draft genome sequence of Amphritea opalescens ANRC-JH13T.</title>
        <authorList>
            <person name="Fang Z."/>
            <person name="Zhang Y."/>
            <person name="Han X."/>
        </authorList>
    </citation>
    <scope>NUCLEOTIDE SEQUENCE [LARGE SCALE GENOMIC DNA]</scope>
    <source>
        <strain evidence="2 3">ANRC-JH13</strain>
    </source>
</reference>
<comment type="caution">
    <text evidence="2">The sequence shown here is derived from an EMBL/GenBank/DDBJ whole genome shotgun (WGS) entry which is preliminary data.</text>
</comment>
<accession>A0A430KR33</accession>
<dbReference type="RefSeq" id="WP_126158435.1">
    <property type="nucleotide sequence ID" value="NZ_RQXW01000007.1"/>
</dbReference>
<evidence type="ECO:0000259" key="1">
    <source>
        <dbReference type="PROSITE" id="PS50801"/>
    </source>
</evidence>